<evidence type="ECO:0000313" key="2">
    <source>
        <dbReference type="Proteomes" id="UP001063166"/>
    </source>
</evidence>
<protein>
    <submittedName>
        <fullName evidence="1">Uncharacterized protein</fullName>
    </submittedName>
</protein>
<evidence type="ECO:0000313" key="1">
    <source>
        <dbReference type="EMBL" id="GLB45028.1"/>
    </source>
</evidence>
<dbReference type="EMBL" id="BRPK01000019">
    <property type="protein sequence ID" value="GLB45028.1"/>
    <property type="molecule type" value="Genomic_DNA"/>
</dbReference>
<accession>A0A9P3PZV1</accession>
<reference evidence="1" key="1">
    <citation type="submission" date="2022-07" db="EMBL/GenBank/DDBJ databases">
        <title>The genome of Lyophyllum shimeji provides insight into the initial evolution of ectomycorrhizal fungal genome.</title>
        <authorList>
            <person name="Kobayashi Y."/>
            <person name="Shibata T."/>
            <person name="Hirakawa H."/>
            <person name="Shigenobu S."/>
            <person name="Nishiyama T."/>
            <person name="Yamada A."/>
            <person name="Hasebe M."/>
            <person name="Kawaguchi M."/>
        </authorList>
    </citation>
    <scope>NUCLEOTIDE SEQUENCE</scope>
    <source>
        <strain evidence="1">AT787</strain>
    </source>
</reference>
<name>A0A9P3PZV1_LYOSH</name>
<keyword evidence="2" id="KW-1185">Reference proteome</keyword>
<organism evidence="1 2">
    <name type="scientific">Lyophyllum shimeji</name>
    <name type="common">Hon-shimeji</name>
    <name type="synonym">Tricholoma shimeji</name>
    <dbReference type="NCBI Taxonomy" id="47721"/>
    <lineage>
        <taxon>Eukaryota</taxon>
        <taxon>Fungi</taxon>
        <taxon>Dikarya</taxon>
        <taxon>Basidiomycota</taxon>
        <taxon>Agaricomycotina</taxon>
        <taxon>Agaricomycetes</taxon>
        <taxon>Agaricomycetidae</taxon>
        <taxon>Agaricales</taxon>
        <taxon>Tricholomatineae</taxon>
        <taxon>Lyophyllaceae</taxon>
        <taxon>Lyophyllum</taxon>
    </lineage>
</organism>
<comment type="caution">
    <text evidence="1">The sequence shown here is derived from an EMBL/GenBank/DDBJ whole genome shotgun (WGS) entry which is preliminary data.</text>
</comment>
<dbReference type="AlphaFoldDB" id="A0A9P3PZV1"/>
<gene>
    <name evidence="1" type="ORF">LshimejAT787_1901060</name>
</gene>
<sequence length="75" mass="8112">MAPAPSSLSPLKPHAGLAHNGVIFPAPCSRRRSLAPQAFPIHFTHTSTGLNTSTSRVTLTAESILAQRTIRMSYW</sequence>
<dbReference type="Proteomes" id="UP001063166">
    <property type="component" value="Unassembled WGS sequence"/>
</dbReference>
<proteinExistence type="predicted"/>